<dbReference type="CDD" id="cd00637">
    <property type="entry name" value="7tm_classA_rhodopsin-like"/>
    <property type="match status" value="1"/>
</dbReference>
<name>A0ABP0F4A1_CLALP</name>
<comment type="subcellular location">
    <subcellularLocation>
        <location evidence="1">Cell membrane</location>
        <topology evidence="1">Multi-pass membrane protein</topology>
    </subcellularLocation>
</comment>
<sequence>MEGSGNFTEAPTMQFNSTGPQLQQLCGAPGICEPTALTACPNTTLHNCDKCASSQSVLFVFFGTLLGLFIIAGNLLVITVGIHRARSHKATKVDACRNSLALADILTGIQIFAVALPNYAWTMNSTGVEVDQAQWALSNSPQAIAGASIFLFTFTSSIYHLLFFAVLRLYAIGFPLRYRSQPTRRVYFALVIVWLVSIAAASIPGWFPQYYFFEYYHFTFLFFPALNYNHLENAPAYVALVFFLVIPYGLMTIFMIATAGLVLKSSTLSKSNLVHGREKHKMIKKEFQTFKAVAIMQFGFTLTLLPLCVVVGLSYSQYFDCNTVGTPYMIAFYLIMSNSLVNVAVYSALDDKFQTAVRCMLASWKVTCCNRNRLDGKSTSARSRATLTTTIAR</sequence>
<dbReference type="InterPro" id="IPR017452">
    <property type="entry name" value="GPCR_Rhodpsn_7TM"/>
</dbReference>
<dbReference type="Pfam" id="PF00001">
    <property type="entry name" value="7tm_1"/>
    <property type="match status" value="1"/>
</dbReference>
<protein>
    <recommendedName>
        <fullName evidence="11">G-protein coupled receptors family 1 profile domain-containing protein</fullName>
    </recommendedName>
</protein>
<feature type="transmembrane region" description="Helical" evidence="10">
    <location>
        <begin position="57"/>
        <end position="80"/>
    </location>
</feature>
<evidence type="ECO:0000256" key="2">
    <source>
        <dbReference type="ARBA" id="ARBA00022475"/>
    </source>
</evidence>
<evidence type="ECO:0000256" key="9">
    <source>
        <dbReference type="ARBA" id="ARBA00023224"/>
    </source>
</evidence>
<gene>
    <name evidence="12" type="ORF">CVLEPA_LOCUS4239</name>
</gene>
<dbReference type="SUPFAM" id="SSF81321">
    <property type="entry name" value="Family A G protein-coupled receptor-like"/>
    <property type="match status" value="1"/>
</dbReference>
<keyword evidence="6 10" id="KW-0472">Membrane</keyword>
<feature type="transmembrane region" description="Helical" evidence="10">
    <location>
        <begin position="236"/>
        <end position="263"/>
    </location>
</feature>
<keyword evidence="13" id="KW-1185">Reference proteome</keyword>
<accession>A0ABP0F4A1</accession>
<keyword evidence="8" id="KW-0325">Glycoprotein</keyword>
<dbReference type="InterPro" id="IPR000276">
    <property type="entry name" value="GPCR_Rhodpsn"/>
</dbReference>
<feature type="transmembrane region" description="Helical" evidence="10">
    <location>
        <begin position="328"/>
        <end position="349"/>
    </location>
</feature>
<evidence type="ECO:0000256" key="10">
    <source>
        <dbReference type="SAM" id="Phobius"/>
    </source>
</evidence>
<evidence type="ECO:0000256" key="5">
    <source>
        <dbReference type="ARBA" id="ARBA00023040"/>
    </source>
</evidence>
<comment type="caution">
    <text evidence="12">The sequence shown here is derived from an EMBL/GenBank/DDBJ whole genome shotgun (WGS) entry which is preliminary data.</text>
</comment>
<proteinExistence type="predicted"/>
<evidence type="ECO:0000256" key="7">
    <source>
        <dbReference type="ARBA" id="ARBA00023170"/>
    </source>
</evidence>
<evidence type="ECO:0000256" key="6">
    <source>
        <dbReference type="ARBA" id="ARBA00023136"/>
    </source>
</evidence>
<reference evidence="12 13" key="1">
    <citation type="submission" date="2024-02" db="EMBL/GenBank/DDBJ databases">
        <authorList>
            <person name="Daric V."/>
            <person name="Darras S."/>
        </authorList>
    </citation>
    <scope>NUCLEOTIDE SEQUENCE [LARGE SCALE GENOMIC DNA]</scope>
</reference>
<keyword evidence="4 10" id="KW-1133">Transmembrane helix</keyword>
<feature type="transmembrane region" description="Helical" evidence="10">
    <location>
        <begin position="186"/>
        <end position="207"/>
    </location>
</feature>
<dbReference type="PANTHER" id="PTHR24246">
    <property type="entry name" value="OLFACTORY RECEPTOR AND ADENOSINE RECEPTOR"/>
    <property type="match status" value="1"/>
</dbReference>
<feature type="transmembrane region" description="Helical" evidence="10">
    <location>
        <begin position="292"/>
        <end position="316"/>
    </location>
</feature>
<feature type="domain" description="G-protein coupled receptors family 1 profile" evidence="11">
    <location>
        <begin position="73"/>
        <end position="346"/>
    </location>
</feature>
<organism evidence="12 13">
    <name type="scientific">Clavelina lepadiformis</name>
    <name type="common">Light-bulb sea squirt</name>
    <name type="synonym">Ascidia lepadiformis</name>
    <dbReference type="NCBI Taxonomy" id="159417"/>
    <lineage>
        <taxon>Eukaryota</taxon>
        <taxon>Metazoa</taxon>
        <taxon>Chordata</taxon>
        <taxon>Tunicata</taxon>
        <taxon>Ascidiacea</taxon>
        <taxon>Aplousobranchia</taxon>
        <taxon>Clavelinidae</taxon>
        <taxon>Clavelina</taxon>
    </lineage>
</organism>
<dbReference type="PANTHER" id="PTHR24246:SF27">
    <property type="entry name" value="ADENOSINE RECEPTOR, ISOFORM A"/>
    <property type="match status" value="1"/>
</dbReference>
<keyword evidence="5" id="KW-0297">G-protein coupled receptor</keyword>
<keyword evidence="2" id="KW-1003">Cell membrane</keyword>
<keyword evidence="3 10" id="KW-0812">Transmembrane</keyword>
<evidence type="ECO:0000256" key="1">
    <source>
        <dbReference type="ARBA" id="ARBA00004651"/>
    </source>
</evidence>
<dbReference type="EMBL" id="CAWYQH010000013">
    <property type="protein sequence ID" value="CAK8674544.1"/>
    <property type="molecule type" value="Genomic_DNA"/>
</dbReference>
<feature type="transmembrane region" description="Helical" evidence="10">
    <location>
        <begin position="101"/>
        <end position="121"/>
    </location>
</feature>
<evidence type="ECO:0000256" key="4">
    <source>
        <dbReference type="ARBA" id="ARBA00022989"/>
    </source>
</evidence>
<evidence type="ECO:0000313" key="12">
    <source>
        <dbReference type="EMBL" id="CAK8674544.1"/>
    </source>
</evidence>
<keyword evidence="9" id="KW-0807">Transducer</keyword>
<evidence type="ECO:0000313" key="13">
    <source>
        <dbReference type="Proteomes" id="UP001642483"/>
    </source>
</evidence>
<evidence type="ECO:0000259" key="11">
    <source>
        <dbReference type="PROSITE" id="PS50262"/>
    </source>
</evidence>
<dbReference type="PROSITE" id="PS50262">
    <property type="entry name" value="G_PROTEIN_RECEP_F1_2"/>
    <property type="match status" value="1"/>
</dbReference>
<dbReference type="Gene3D" id="1.20.1070.10">
    <property type="entry name" value="Rhodopsin 7-helix transmembrane proteins"/>
    <property type="match status" value="1"/>
</dbReference>
<dbReference type="Proteomes" id="UP001642483">
    <property type="component" value="Unassembled WGS sequence"/>
</dbReference>
<feature type="transmembrane region" description="Helical" evidence="10">
    <location>
        <begin position="141"/>
        <end position="166"/>
    </location>
</feature>
<keyword evidence="7" id="KW-0675">Receptor</keyword>
<evidence type="ECO:0000256" key="8">
    <source>
        <dbReference type="ARBA" id="ARBA00023180"/>
    </source>
</evidence>
<dbReference type="PRINTS" id="PR00237">
    <property type="entry name" value="GPCRRHODOPSN"/>
</dbReference>
<evidence type="ECO:0000256" key="3">
    <source>
        <dbReference type="ARBA" id="ARBA00022692"/>
    </source>
</evidence>